<evidence type="ECO:0000313" key="1">
    <source>
        <dbReference type="EMBL" id="MFC6635242.1"/>
    </source>
</evidence>
<comment type="caution">
    <text evidence="1">The sequence shown here is derived from an EMBL/GenBank/DDBJ whole genome shotgun (WGS) entry which is preliminary data.</text>
</comment>
<protein>
    <submittedName>
        <fullName evidence="1">Uncharacterized protein</fullName>
    </submittedName>
</protein>
<name>A0ABW1YUI8_9GAMM</name>
<dbReference type="Proteomes" id="UP001596425">
    <property type="component" value="Unassembled WGS sequence"/>
</dbReference>
<dbReference type="EMBL" id="JBHSVR010000001">
    <property type="protein sequence ID" value="MFC6635242.1"/>
    <property type="molecule type" value="Genomic_DNA"/>
</dbReference>
<keyword evidence="2" id="KW-1185">Reference proteome</keyword>
<reference evidence="2" key="1">
    <citation type="journal article" date="2019" name="Int. J. Syst. Evol. Microbiol.">
        <title>The Global Catalogue of Microorganisms (GCM) 10K type strain sequencing project: providing services to taxonomists for standard genome sequencing and annotation.</title>
        <authorList>
            <consortium name="The Broad Institute Genomics Platform"/>
            <consortium name="The Broad Institute Genome Sequencing Center for Infectious Disease"/>
            <person name="Wu L."/>
            <person name="Ma J."/>
        </authorList>
    </citation>
    <scope>NUCLEOTIDE SEQUENCE [LARGE SCALE GENOMIC DNA]</scope>
    <source>
        <strain evidence="2">CGMCC 1.13718</strain>
    </source>
</reference>
<sequence>MEGFRANPFFTGVIGVELNTLGGDSCTACVGIMSLFNSRKFFASDTGYQ</sequence>
<dbReference type="RefSeq" id="WP_226865251.1">
    <property type="nucleotide sequence ID" value="NZ_JACZFR010000044.1"/>
</dbReference>
<gene>
    <name evidence="1" type="ORF">ACFQBM_18315</name>
</gene>
<proteinExistence type="predicted"/>
<evidence type="ECO:0000313" key="2">
    <source>
        <dbReference type="Proteomes" id="UP001596425"/>
    </source>
</evidence>
<accession>A0ABW1YUI8</accession>
<organism evidence="1 2">
    <name type="scientific">Microbulbifer taiwanensis</name>
    <dbReference type="NCBI Taxonomy" id="986746"/>
    <lineage>
        <taxon>Bacteria</taxon>
        <taxon>Pseudomonadati</taxon>
        <taxon>Pseudomonadota</taxon>
        <taxon>Gammaproteobacteria</taxon>
        <taxon>Cellvibrionales</taxon>
        <taxon>Microbulbiferaceae</taxon>
        <taxon>Microbulbifer</taxon>
    </lineage>
</organism>